<dbReference type="InterPro" id="IPR050553">
    <property type="entry name" value="Thioredoxin_ResA/DsbE_sf"/>
</dbReference>
<dbReference type="AlphaFoldDB" id="M5U8T4"/>
<evidence type="ECO:0000256" key="1">
    <source>
        <dbReference type="SAM" id="MobiDB-lite"/>
    </source>
</evidence>
<dbReference type="InterPro" id="IPR036249">
    <property type="entry name" value="Thioredoxin-like_sf"/>
</dbReference>
<evidence type="ECO:0000313" key="4">
    <source>
        <dbReference type="Proteomes" id="UP000011885"/>
    </source>
</evidence>
<dbReference type="OrthoDB" id="209942at2"/>
<dbReference type="GO" id="GO:0016491">
    <property type="term" value="F:oxidoreductase activity"/>
    <property type="evidence" value="ECO:0007669"/>
    <property type="project" value="InterPro"/>
</dbReference>
<sequence>MMSRKRGNMKIQTYLTIPGWLFAALVCSMVTGFAMRSDVRAEGVSGLGTLRIVGGDFMPGELAPTRESGRGKIAWRYPHFDQPIELETQTVLSGSFPIPSPTPVALGDFLFDLVDGDRVYGKLLRSKDSRLRIETEYFGEITIPRTSVRHLSPWRDGEAMHFTGPGALKQWTLSGAADSWTSRGRELRTDKSQVSLFRDVDLPNLFQIEAELSWEGKPDFIFAIGVDQQNHDDSESNAYRVEVWEEDVVLLRELPDVAEVIPLGTVADLDGHLSLIVQCNQNDGHVVVLSPEGTRLGEFELPADDYPDVQPAVRLTNLRGNISLESIRVIEITSELLDKTPAASDTVRMKDGSIHTGELRFIDTDEWEIKTQDDVHPIRPGEVVSIHFARGPSQETLPHKTPEEESPEKESPEDETIKDETREEVSIEEPPSSPSGMQVTTHDGTRLTGALDSVSDTGMTLHVDSFDESLEIATDQIARFRVLEPSPGERESSPFILGRLHFPDGRLTGGLVDTDSVDTPTPLRFAPRAAAPVNLLASFSGRMVYRATPPPETEKQRQARREREAAQQKQAARRANQGGVWNVLKRAFGNNTHTSHKQIQSPSMHLRSGEIIPCTVEAIDESGVRFSSELTERTLLPANELKVIQFTHEGHEPSIDVDRRERLLTLPRVRKRNRPTHLVMATNGDMLRCRMISLSADTLLVESRLEKIEIDRSLVAQIIWLQDEADSADADQTPPEEAAQSLAVRAILRNRNRMSMYVERLRDSILSGKHPLLGKTQLKLGDVNELLIGIDIRENEPEQPYSLWSLKDAPEPIIPDPGGGTNAGASSSLVGKQAPEFELDLLEGGHFSLADQRGQVVVLDFWATWCGPCLQAMPMIEGVVSDFEGDDVRLVAVNLQESSDTIRETLERLKISPDVVLDIDGVAAARYQANAIPQTVVIDRAGVIRRLYVGGGPKLGEQLREAITDALGETPPK</sequence>
<accession>M5U8T4</accession>
<gene>
    <name evidence="3" type="ORF">RSSM_00696</name>
</gene>
<protein>
    <submittedName>
        <fullName evidence="3">Thioredoxin family protein</fullName>
    </submittedName>
</protein>
<feature type="compositionally biased region" description="Basic and acidic residues" evidence="1">
    <location>
        <begin position="552"/>
        <end position="566"/>
    </location>
</feature>
<feature type="region of interest" description="Disordered" evidence="1">
    <location>
        <begin position="389"/>
        <end position="443"/>
    </location>
</feature>
<keyword evidence="4" id="KW-1185">Reference proteome</keyword>
<organism evidence="3 4">
    <name type="scientific">Rhodopirellula sallentina SM41</name>
    <dbReference type="NCBI Taxonomy" id="1263870"/>
    <lineage>
        <taxon>Bacteria</taxon>
        <taxon>Pseudomonadati</taxon>
        <taxon>Planctomycetota</taxon>
        <taxon>Planctomycetia</taxon>
        <taxon>Pirellulales</taxon>
        <taxon>Pirellulaceae</taxon>
        <taxon>Rhodopirellula</taxon>
    </lineage>
</organism>
<dbReference type="InterPro" id="IPR013766">
    <property type="entry name" value="Thioredoxin_domain"/>
</dbReference>
<evidence type="ECO:0000313" key="3">
    <source>
        <dbReference type="EMBL" id="EMI57882.1"/>
    </source>
</evidence>
<dbReference type="GO" id="GO:0016209">
    <property type="term" value="F:antioxidant activity"/>
    <property type="evidence" value="ECO:0007669"/>
    <property type="project" value="InterPro"/>
</dbReference>
<dbReference type="PATRIC" id="fig|1263870.3.peg.762"/>
<dbReference type="PANTHER" id="PTHR42852:SF17">
    <property type="entry name" value="THIOREDOXIN-LIKE PROTEIN HI_1115"/>
    <property type="match status" value="1"/>
</dbReference>
<dbReference type="PANTHER" id="PTHR42852">
    <property type="entry name" value="THIOL:DISULFIDE INTERCHANGE PROTEIN DSBE"/>
    <property type="match status" value="1"/>
</dbReference>
<dbReference type="PROSITE" id="PS51352">
    <property type="entry name" value="THIOREDOXIN_2"/>
    <property type="match status" value="1"/>
</dbReference>
<evidence type="ECO:0000259" key="2">
    <source>
        <dbReference type="PROSITE" id="PS51352"/>
    </source>
</evidence>
<dbReference type="SUPFAM" id="SSF52833">
    <property type="entry name" value="Thioredoxin-like"/>
    <property type="match status" value="1"/>
</dbReference>
<reference evidence="3 4" key="1">
    <citation type="journal article" date="2013" name="Mar. Genomics">
        <title>Expression of sulfatases in Rhodopirellula baltica and the diversity of sulfatases in the genus Rhodopirellula.</title>
        <authorList>
            <person name="Wegner C.E."/>
            <person name="Richter-Heitmann T."/>
            <person name="Klindworth A."/>
            <person name="Klockow C."/>
            <person name="Richter M."/>
            <person name="Achstetter T."/>
            <person name="Glockner F.O."/>
            <person name="Harder J."/>
        </authorList>
    </citation>
    <scope>NUCLEOTIDE SEQUENCE [LARGE SCALE GENOMIC DNA]</scope>
    <source>
        <strain evidence="3 4">SM41</strain>
    </source>
</reference>
<dbReference type="InterPro" id="IPR000866">
    <property type="entry name" value="AhpC/TSA"/>
</dbReference>
<name>M5U8T4_9BACT</name>
<feature type="compositionally biased region" description="Acidic residues" evidence="1">
    <location>
        <begin position="404"/>
        <end position="417"/>
    </location>
</feature>
<feature type="region of interest" description="Disordered" evidence="1">
    <location>
        <begin position="546"/>
        <end position="576"/>
    </location>
</feature>
<comment type="caution">
    <text evidence="3">The sequence shown here is derived from an EMBL/GenBank/DDBJ whole genome shotgun (WGS) entry which is preliminary data.</text>
</comment>
<proteinExistence type="predicted"/>
<dbReference type="EMBL" id="ANOH01000059">
    <property type="protein sequence ID" value="EMI57882.1"/>
    <property type="molecule type" value="Genomic_DNA"/>
</dbReference>
<dbReference type="Proteomes" id="UP000011885">
    <property type="component" value="Unassembled WGS sequence"/>
</dbReference>
<dbReference type="Gene3D" id="3.40.30.10">
    <property type="entry name" value="Glutaredoxin"/>
    <property type="match status" value="1"/>
</dbReference>
<feature type="domain" description="Thioredoxin" evidence="2">
    <location>
        <begin position="828"/>
        <end position="968"/>
    </location>
</feature>
<dbReference type="CDD" id="cd02966">
    <property type="entry name" value="TlpA_like_family"/>
    <property type="match status" value="1"/>
</dbReference>
<dbReference type="Pfam" id="PF00578">
    <property type="entry name" value="AhpC-TSA"/>
    <property type="match status" value="1"/>
</dbReference>